<feature type="domain" description="Fibronectin type III-like" evidence="1">
    <location>
        <begin position="12"/>
        <end position="45"/>
    </location>
</feature>
<proteinExistence type="predicted"/>
<dbReference type="RefSeq" id="WP_247229665.1">
    <property type="nucleotide sequence ID" value="NZ_JALKHS010000003.1"/>
</dbReference>
<dbReference type="Proteomes" id="UP001203512">
    <property type="component" value="Unassembled WGS sequence"/>
</dbReference>
<accession>A0ABT0DSU2</accession>
<dbReference type="Gene3D" id="2.60.40.10">
    <property type="entry name" value="Immunoglobulins"/>
    <property type="match status" value="1"/>
</dbReference>
<dbReference type="InterPro" id="IPR013783">
    <property type="entry name" value="Ig-like_fold"/>
</dbReference>
<organism evidence="2 3">
    <name type="scientific">Sphingobium agri</name>
    <dbReference type="NCBI Taxonomy" id="2933566"/>
    <lineage>
        <taxon>Bacteria</taxon>
        <taxon>Pseudomonadati</taxon>
        <taxon>Pseudomonadota</taxon>
        <taxon>Alphaproteobacteria</taxon>
        <taxon>Sphingomonadales</taxon>
        <taxon>Sphingomonadaceae</taxon>
        <taxon>Sphingobium</taxon>
    </lineage>
</organism>
<dbReference type="Pfam" id="PF14310">
    <property type="entry name" value="Fn3-like"/>
    <property type="match status" value="1"/>
</dbReference>
<protein>
    <submittedName>
        <fullName evidence="2">Fibronectin type III-like domain-contianing protein</fullName>
    </submittedName>
</protein>
<name>A0ABT0DSU2_9SPHN</name>
<reference evidence="2 3" key="1">
    <citation type="submission" date="2022-04" db="EMBL/GenBank/DDBJ databases">
        <authorList>
            <person name="Huq M.A."/>
        </authorList>
    </citation>
    <scope>NUCLEOTIDE SEQUENCE [LARGE SCALE GENOMIC DNA]</scope>
    <source>
        <strain evidence="2 3">MAH-33</strain>
    </source>
</reference>
<evidence type="ECO:0000259" key="1">
    <source>
        <dbReference type="Pfam" id="PF14310"/>
    </source>
</evidence>
<evidence type="ECO:0000313" key="3">
    <source>
        <dbReference type="Proteomes" id="UP001203512"/>
    </source>
</evidence>
<sequence length="51" mass="5711">MSTNSGLRTGDEVVQLYVRDEVSSVPRPILKLRGFERVTLKPVKTHGEVQS</sequence>
<dbReference type="EMBL" id="JALKHS010000003">
    <property type="protein sequence ID" value="MCK0530180.1"/>
    <property type="molecule type" value="Genomic_DNA"/>
</dbReference>
<gene>
    <name evidence="2" type="ORF">MU848_01120</name>
</gene>
<evidence type="ECO:0000313" key="2">
    <source>
        <dbReference type="EMBL" id="MCK0530180.1"/>
    </source>
</evidence>
<comment type="caution">
    <text evidence="2">The sequence shown here is derived from an EMBL/GenBank/DDBJ whole genome shotgun (WGS) entry which is preliminary data.</text>
</comment>
<dbReference type="InterPro" id="IPR026891">
    <property type="entry name" value="Fn3-like"/>
</dbReference>
<keyword evidence="3" id="KW-1185">Reference proteome</keyword>